<dbReference type="Gene3D" id="3.10.450.10">
    <property type="match status" value="1"/>
</dbReference>
<proteinExistence type="predicted"/>
<organism evidence="1 2">
    <name type="scientific">Thalassiosira pseudonana</name>
    <name type="common">Marine diatom</name>
    <name type="synonym">Cyclotella nana</name>
    <dbReference type="NCBI Taxonomy" id="35128"/>
    <lineage>
        <taxon>Eukaryota</taxon>
        <taxon>Sar</taxon>
        <taxon>Stramenopiles</taxon>
        <taxon>Ochrophyta</taxon>
        <taxon>Bacillariophyta</taxon>
        <taxon>Coscinodiscophyceae</taxon>
        <taxon>Thalassiosirophycidae</taxon>
        <taxon>Thalassiosirales</taxon>
        <taxon>Thalassiosiraceae</taxon>
        <taxon>Thalassiosira</taxon>
    </lineage>
</organism>
<dbReference type="InParanoid" id="B8LD53"/>
<dbReference type="RefSeq" id="XP_002297022.1">
    <property type="nucleotide sequence ID" value="XM_002296986.1"/>
</dbReference>
<dbReference type="Proteomes" id="UP000001449">
    <property type="component" value="Unassembled WGS sequence"/>
</dbReference>
<dbReference type="eggNOG" id="ENOG502QZF1">
    <property type="taxonomic scope" value="Eukaryota"/>
</dbReference>
<dbReference type="InterPro" id="IPR000010">
    <property type="entry name" value="Cystatin_dom"/>
</dbReference>
<name>B8LD53_THAPS</name>
<dbReference type="HOGENOM" id="CLU_1566039_0_0_1"/>
<evidence type="ECO:0008006" key="3">
    <source>
        <dbReference type="Google" id="ProtNLM"/>
    </source>
</evidence>
<dbReference type="GeneID" id="7449895"/>
<dbReference type="OMA" id="VISWGKM"/>
<protein>
    <recommendedName>
        <fullName evidence="3">Cystatin domain-containing protein</fullName>
    </recommendedName>
</protein>
<reference evidence="1 2" key="1">
    <citation type="journal article" date="2004" name="Science">
        <title>The genome of the diatom Thalassiosira pseudonana: ecology, evolution, and metabolism.</title>
        <authorList>
            <person name="Armbrust E.V."/>
            <person name="Berges J.A."/>
            <person name="Bowler C."/>
            <person name="Green B.R."/>
            <person name="Martinez D."/>
            <person name="Putnam N.H."/>
            <person name="Zhou S."/>
            <person name="Allen A.E."/>
            <person name="Apt K.E."/>
            <person name="Bechner M."/>
            <person name="Brzezinski M.A."/>
            <person name="Chaal B.K."/>
            <person name="Chiovitti A."/>
            <person name="Davis A.K."/>
            <person name="Demarest M.S."/>
            <person name="Detter J.C."/>
            <person name="Glavina T."/>
            <person name="Goodstein D."/>
            <person name="Hadi M.Z."/>
            <person name="Hellsten U."/>
            <person name="Hildebrand M."/>
            <person name="Jenkins B.D."/>
            <person name="Jurka J."/>
            <person name="Kapitonov V.V."/>
            <person name="Kroger N."/>
            <person name="Lau W.W."/>
            <person name="Lane T.W."/>
            <person name="Larimer F.W."/>
            <person name="Lippmeier J.C."/>
            <person name="Lucas S."/>
            <person name="Medina M."/>
            <person name="Montsant A."/>
            <person name="Obornik M."/>
            <person name="Parker M.S."/>
            <person name="Palenik B."/>
            <person name="Pazour G.J."/>
            <person name="Richardson P.M."/>
            <person name="Rynearson T.A."/>
            <person name="Saito M.A."/>
            <person name="Schwartz D.C."/>
            <person name="Thamatrakoln K."/>
            <person name="Valentin K."/>
            <person name="Vardi A."/>
            <person name="Wilkerson F.P."/>
            <person name="Rokhsar D.S."/>
        </authorList>
    </citation>
    <scope>NUCLEOTIDE SEQUENCE [LARGE SCALE GENOMIC DNA]</scope>
    <source>
        <strain evidence="1 2">CCMP1335</strain>
    </source>
</reference>
<dbReference type="InterPro" id="IPR046350">
    <property type="entry name" value="Cystatin_sf"/>
</dbReference>
<gene>
    <name evidence="1" type="ORF">THAPSDRAFT_11127</name>
</gene>
<evidence type="ECO:0000313" key="2">
    <source>
        <dbReference type="Proteomes" id="UP000001449"/>
    </source>
</evidence>
<keyword evidence="2" id="KW-1185">Reference proteome</keyword>
<dbReference type="GO" id="GO:0004869">
    <property type="term" value="F:cysteine-type endopeptidase inhibitor activity"/>
    <property type="evidence" value="ECO:0007669"/>
    <property type="project" value="InterPro"/>
</dbReference>
<evidence type="ECO:0000313" key="1">
    <source>
        <dbReference type="EMBL" id="EED86750.1"/>
    </source>
</evidence>
<dbReference type="AlphaFoldDB" id="B8LD53"/>
<dbReference type="SUPFAM" id="SSF54403">
    <property type="entry name" value="Cystatin/monellin"/>
    <property type="match status" value="1"/>
</dbReference>
<accession>B8LD53</accession>
<dbReference type="CDD" id="cd00042">
    <property type="entry name" value="CY"/>
    <property type="match status" value="1"/>
</dbReference>
<dbReference type="EMBL" id="DS999419">
    <property type="protein sequence ID" value="EED86750.1"/>
    <property type="molecule type" value="Genomic_DNA"/>
</dbReference>
<reference evidence="1 2" key="2">
    <citation type="journal article" date="2008" name="Nature">
        <title>The Phaeodactylum genome reveals the evolutionary history of diatom genomes.</title>
        <authorList>
            <person name="Bowler C."/>
            <person name="Allen A.E."/>
            <person name="Badger J.H."/>
            <person name="Grimwood J."/>
            <person name="Jabbari K."/>
            <person name="Kuo A."/>
            <person name="Maheswari U."/>
            <person name="Martens C."/>
            <person name="Maumus F."/>
            <person name="Otillar R.P."/>
            <person name="Rayko E."/>
            <person name="Salamov A."/>
            <person name="Vandepoele K."/>
            <person name="Beszteri B."/>
            <person name="Gruber A."/>
            <person name="Heijde M."/>
            <person name="Katinka M."/>
            <person name="Mock T."/>
            <person name="Valentin K."/>
            <person name="Verret F."/>
            <person name="Berges J.A."/>
            <person name="Brownlee C."/>
            <person name="Cadoret J.P."/>
            <person name="Chiovitti A."/>
            <person name="Choi C.J."/>
            <person name="Coesel S."/>
            <person name="De Martino A."/>
            <person name="Detter J.C."/>
            <person name="Durkin C."/>
            <person name="Falciatore A."/>
            <person name="Fournet J."/>
            <person name="Haruta M."/>
            <person name="Huysman M.J."/>
            <person name="Jenkins B.D."/>
            <person name="Jiroutova K."/>
            <person name="Jorgensen R.E."/>
            <person name="Joubert Y."/>
            <person name="Kaplan A."/>
            <person name="Kroger N."/>
            <person name="Kroth P.G."/>
            <person name="La Roche J."/>
            <person name="Lindquist E."/>
            <person name="Lommer M."/>
            <person name="Martin-Jezequel V."/>
            <person name="Lopez P.J."/>
            <person name="Lucas S."/>
            <person name="Mangogna M."/>
            <person name="McGinnis K."/>
            <person name="Medlin L.K."/>
            <person name="Montsant A."/>
            <person name="Oudot-Le Secq M.P."/>
            <person name="Napoli C."/>
            <person name="Obornik M."/>
            <person name="Parker M.S."/>
            <person name="Petit J.L."/>
            <person name="Porcel B.M."/>
            <person name="Poulsen N."/>
            <person name="Robison M."/>
            <person name="Rychlewski L."/>
            <person name="Rynearson T.A."/>
            <person name="Schmutz J."/>
            <person name="Shapiro H."/>
            <person name="Siaut M."/>
            <person name="Stanley M."/>
            <person name="Sussman M.R."/>
            <person name="Taylor A.R."/>
            <person name="Vardi A."/>
            <person name="von Dassow P."/>
            <person name="Vyverman W."/>
            <person name="Willis A."/>
            <person name="Wyrwicz L.S."/>
            <person name="Rokhsar D.S."/>
            <person name="Weissenbach J."/>
            <person name="Armbrust E.V."/>
            <person name="Green B.R."/>
            <person name="Van de Peer Y."/>
            <person name="Grigoriev I.V."/>
        </authorList>
    </citation>
    <scope>NUCLEOTIDE SEQUENCE [LARGE SCALE GENOMIC DNA]</scope>
    <source>
        <strain evidence="1 2">CCMP1335</strain>
    </source>
</reference>
<dbReference type="PaxDb" id="35128-Thaps11127"/>
<sequence length="171" mass="18466">MVGGFSDVDLQSEELVTVASFALNEFVTSEKSSMLRVESSEENSGESGNGMASLVLLPEEVERGVVRAVVLEAQRQVVAGLNYKLTLGVVRSNTCLGAFKVTVYNRFGELNVISWGKMMGSVEVLEAFGSGWMGAEAAQVEEGRVGGLKEENALRVEEEVSEERQEVQPDA</sequence>
<dbReference type="KEGG" id="tps:THAPSDRAFT_11127"/>